<dbReference type="SUPFAM" id="SSF69593">
    <property type="entry name" value="Glycerol-3-phosphate (1)-acyltransferase"/>
    <property type="match status" value="1"/>
</dbReference>
<evidence type="ECO:0000313" key="6">
    <source>
        <dbReference type="EMBL" id="ALN19799.1"/>
    </source>
</evidence>
<evidence type="ECO:0000256" key="3">
    <source>
        <dbReference type="ARBA" id="ARBA00023315"/>
    </source>
</evidence>
<organism evidence="6 7">
    <name type="scientific">Ectopseudomonas mendocina S5.2</name>
    <dbReference type="NCBI Taxonomy" id="1225174"/>
    <lineage>
        <taxon>Bacteria</taxon>
        <taxon>Pseudomonadati</taxon>
        <taxon>Pseudomonadota</taxon>
        <taxon>Gammaproteobacteria</taxon>
        <taxon>Pseudomonadales</taxon>
        <taxon>Pseudomonadaceae</taxon>
        <taxon>Ectopseudomonas</taxon>
    </lineage>
</organism>
<evidence type="ECO:0000256" key="1">
    <source>
        <dbReference type="ARBA" id="ARBA00005189"/>
    </source>
</evidence>
<dbReference type="RefSeq" id="WP_017362885.1">
    <property type="nucleotide sequence ID" value="NZ_CP013124.1"/>
</dbReference>
<keyword evidence="4" id="KW-1133">Transmembrane helix</keyword>
<dbReference type="EMBL" id="CP013124">
    <property type="protein sequence ID" value="ALN19799.1"/>
    <property type="molecule type" value="Genomic_DNA"/>
</dbReference>
<dbReference type="PANTHER" id="PTHR10434:SF11">
    <property type="entry name" value="1-ACYL-SN-GLYCEROL-3-PHOSPHATE ACYLTRANSFERASE"/>
    <property type="match status" value="1"/>
</dbReference>
<dbReference type="Proteomes" id="UP000028530">
    <property type="component" value="Chromosome"/>
</dbReference>
<dbReference type="GO" id="GO:0016746">
    <property type="term" value="F:acyltransferase activity"/>
    <property type="evidence" value="ECO:0007669"/>
    <property type="project" value="UniProtKB-KW"/>
</dbReference>
<evidence type="ECO:0000313" key="7">
    <source>
        <dbReference type="Proteomes" id="UP000028530"/>
    </source>
</evidence>
<dbReference type="CDD" id="cd07989">
    <property type="entry name" value="LPLAT_AGPAT-like"/>
    <property type="match status" value="1"/>
</dbReference>
<name>A0ABM5VXZ4_ECTME</name>
<comment type="pathway">
    <text evidence="1">Lipid metabolism.</text>
</comment>
<reference evidence="6 7" key="1">
    <citation type="submission" date="2015-11" db="EMBL/GenBank/DDBJ databases">
        <authorList>
            <person name="Chong T.M."/>
            <person name="Chan K.G."/>
            <person name="Dessaux Y."/>
        </authorList>
    </citation>
    <scope>NUCLEOTIDE SEQUENCE [LARGE SCALE GENOMIC DNA]</scope>
    <source>
        <strain evidence="6 7">S5.2</strain>
    </source>
</reference>
<protein>
    <submittedName>
        <fullName evidence="6">Glycerol acyltransferase</fullName>
    </submittedName>
</protein>
<dbReference type="GeneID" id="57607097"/>
<keyword evidence="4" id="KW-0472">Membrane</keyword>
<evidence type="ECO:0000256" key="2">
    <source>
        <dbReference type="ARBA" id="ARBA00022679"/>
    </source>
</evidence>
<dbReference type="PANTHER" id="PTHR10434">
    <property type="entry name" value="1-ACYL-SN-GLYCEROL-3-PHOSPHATE ACYLTRANSFERASE"/>
    <property type="match status" value="1"/>
</dbReference>
<keyword evidence="3 6" id="KW-0012">Acyltransferase</keyword>
<dbReference type="SMART" id="SM00563">
    <property type="entry name" value="PlsC"/>
    <property type="match status" value="1"/>
</dbReference>
<keyword evidence="7" id="KW-1185">Reference proteome</keyword>
<keyword evidence="2" id="KW-0808">Transferase</keyword>
<feature type="domain" description="Phospholipid/glycerol acyltransferase" evidence="5">
    <location>
        <begin position="82"/>
        <end position="196"/>
    </location>
</feature>
<dbReference type="InterPro" id="IPR002123">
    <property type="entry name" value="Plipid/glycerol_acylTrfase"/>
</dbReference>
<gene>
    <name evidence="6" type="ORF">DW68_014535</name>
</gene>
<sequence length="268" mass="29707">MLSLQPIAHSANLARRVGVALGSLSVTLYFCLLVIGRAALGRLRREHVDGYTRAWSAVLLRLVRMHMTVQGQCPDFNDGRRYLILCTHSSHYDIPASFVAMPGSIRMLAKSELYRIPFLGRAMLAAEFPSVARHNPQQARRDLLRARQMMESGIVLWAAPEGTRSADGHLQPFKKGCFHLALDTDAMIVPVAIRGIQHVLPARTWRLNLDQPVQLLIGSAIDASRYDRESLATLMADTRQSMEVLLQGAEAPPLAPLEVPVVVENCAR</sequence>
<evidence type="ECO:0000259" key="5">
    <source>
        <dbReference type="SMART" id="SM00563"/>
    </source>
</evidence>
<keyword evidence="4" id="KW-0812">Transmembrane</keyword>
<accession>A0ABM5VXZ4</accession>
<evidence type="ECO:0000256" key="4">
    <source>
        <dbReference type="SAM" id="Phobius"/>
    </source>
</evidence>
<proteinExistence type="predicted"/>
<feature type="transmembrane region" description="Helical" evidence="4">
    <location>
        <begin position="20"/>
        <end position="40"/>
    </location>
</feature>
<dbReference type="Pfam" id="PF01553">
    <property type="entry name" value="Acyltransferase"/>
    <property type="match status" value="1"/>
</dbReference>